<evidence type="ECO:0000256" key="1">
    <source>
        <dbReference type="ARBA" id="ARBA00022679"/>
    </source>
</evidence>
<organism evidence="3 4">
    <name type="scientific">Anthostomella pinea</name>
    <dbReference type="NCBI Taxonomy" id="933095"/>
    <lineage>
        <taxon>Eukaryota</taxon>
        <taxon>Fungi</taxon>
        <taxon>Dikarya</taxon>
        <taxon>Ascomycota</taxon>
        <taxon>Pezizomycotina</taxon>
        <taxon>Sordariomycetes</taxon>
        <taxon>Xylariomycetidae</taxon>
        <taxon>Xylariales</taxon>
        <taxon>Xylariaceae</taxon>
        <taxon>Anthostomella</taxon>
    </lineage>
</organism>
<gene>
    <name evidence="3" type="ORF">KHLLAP_LOCUS9269</name>
</gene>
<dbReference type="InterPro" id="IPR054710">
    <property type="entry name" value="Tri101-like_N"/>
</dbReference>
<dbReference type="InterPro" id="IPR023213">
    <property type="entry name" value="CAT-like_dom_sf"/>
</dbReference>
<keyword evidence="1" id="KW-0808">Transferase</keyword>
<name>A0AAI8VPM8_9PEZI</name>
<accession>A0AAI8VPM8</accession>
<reference evidence="3" key="1">
    <citation type="submission" date="2023-10" db="EMBL/GenBank/DDBJ databases">
        <authorList>
            <person name="Hackl T."/>
        </authorList>
    </citation>
    <scope>NUCLEOTIDE SEQUENCE</scope>
</reference>
<dbReference type="PANTHER" id="PTHR31642">
    <property type="entry name" value="TRICHOTHECENE 3-O-ACETYLTRANSFERASE"/>
    <property type="match status" value="1"/>
</dbReference>
<dbReference type="GO" id="GO:0016747">
    <property type="term" value="F:acyltransferase activity, transferring groups other than amino-acyl groups"/>
    <property type="evidence" value="ECO:0007669"/>
    <property type="project" value="TreeGrafter"/>
</dbReference>
<evidence type="ECO:0000313" key="3">
    <source>
        <dbReference type="EMBL" id="CAJ2508801.1"/>
    </source>
</evidence>
<comment type="caution">
    <text evidence="3">The sequence shown here is derived from an EMBL/GenBank/DDBJ whole genome shotgun (WGS) entry which is preliminary data.</text>
</comment>
<dbReference type="Gene3D" id="3.30.559.10">
    <property type="entry name" value="Chloramphenicol acetyltransferase-like domain"/>
    <property type="match status" value="2"/>
</dbReference>
<dbReference type="InterPro" id="IPR050317">
    <property type="entry name" value="Plant_Fungal_Acyltransferase"/>
</dbReference>
<dbReference type="Proteomes" id="UP001295740">
    <property type="component" value="Unassembled WGS sequence"/>
</dbReference>
<protein>
    <submittedName>
        <fullName evidence="3">Uu.00g138270.m01.CDS01</fullName>
    </submittedName>
</protein>
<proteinExistence type="predicted"/>
<dbReference type="Pfam" id="PF22664">
    <property type="entry name" value="TRI-like_N"/>
    <property type="match status" value="1"/>
</dbReference>
<keyword evidence="4" id="KW-1185">Reference proteome</keyword>
<dbReference type="AlphaFoldDB" id="A0AAI8VPM8"/>
<sequence length="210" mass="22978">MASQELRVQPLGCQDAPPSERFELSDMDHTMIKVYVQIAEVFKLTGDVVQDAIVSSVKEGLEFSLSQFPLLAGFSPHGRVQWADPGNDFPSFAYLEQNDFPVQLLEGHKLLPKSVTEKQLFSPLGENADEDTIISAFQINFIRGGLILAAAIHHNCSDGTGCNGFLKTWAKSSAAARLGAPFEPIDRAALDRARLSAPRPSPARWKQLDG</sequence>
<dbReference type="EMBL" id="CAUWAG010000012">
    <property type="protein sequence ID" value="CAJ2508801.1"/>
    <property type="molecule type" value="Genomic_DNA"/>
</dbReference>
<evidence type="ECO:0000313" key="4">
    <source>
        <dbReference type="Proteomes" id="UP001295740"/>
    </source>
</evidence>
<evidence type="ECO:0000259" key="2">
    <source>
        <dbReference type="Pfam" id="PF22664"/>
    </source>
</evidence>
<feature type="domain" description="Trichothecene 3-O-acetyltransferase-like N-terminal" evidence="2">
    <location>
        <begin position="87"/>
        <end position="168"/>
    </location>
</feature>
<dbReference type="PANTHER" id="PTHR31642:SF310">
    <property type="entry name" value="FATTY ALCOHOL:CAFFEOYL-COA ACYLTRANSFERASE"/>
    <property type="match status" value="1"/>
</dbReference>
<dbReference type="GO" id="GO:0044550">
    <property type="term" value="P:secondary metabolite biosynthetic process"/>
    <property type="evidence" value="ECO:0007669"/>
    <property type="project" value="TreeGrafter"/>
</dbReference>